<dbReference type="SUPFAM" id="SSF52087">
    <property type="entry name" value="CRAL/TRIO domain"/>
    <property type="match status" value="1"/>
</dbReference>
<dbReference type="InterPro" id="IPR036273">
    <property type="entry name" value="CRAL/TRIO_N_dom_sf"/>
</dbReference>
<dbReference type="SUPFAM" id="SSF46938">
    <property type="entry name" value="CRAL/TRIO N-terminal domain"/>
    <property type="match status" value="1"/>
</dbReference>
<name>A0AAV1L4Z1_9NEOP</name>
<dbReference type="EMBL" id="CAVLGL010000085">
    <property type="protein sequence ID" value="CAK1590055.1"/>
    <property type="molecule type" value="Genomic_DNA"/>
</dbReference>
<sequence length="312" mass="36962">MDSLPVNTLLEFHKDTLQTIRKDCNLDKPGSMNHAIDILHEWVKKQNHFEIKDYPREYLERRIIFNKGSVERAKSKIDKNCTLRTLMPQFYKFIDFKTELLYSDYTWDCLLPKMTDDYYRIYSLKIVGKRFDRDNMMNYYRWTVAMAEYMTAYDYCRGIIIVLDFSEADLVELLKIMDFVELRQALTLLIDGYAMRIKAVHIITPSKTVEVLVGLFKQIVSAKLGQRIQIHKDLESLHKVIQKDVLPEELGGNERSIVKLHDEWKDVLSSKEFQKYYDKMRAASTNEKCRQTEKLNEEYMGISGTFKRLNVD</sequence>
<evidence type="ECO:0000259" key="1">
    <source>
        <dbReference type="PROSITE" id="PS50191"/>
    </source>
</evidence>
<accession>A0AAV1L4Z1</accession>
<gene>
    <name evidence="2" type="ORF">PARMNEM_LOCUS10474</name>
</gene>
<dbReference type="Gene3D" id="3.40.525.10">
    <property type="entry name" value="CRAL-TRIO lipid binding domain"/>
    <property type="match status" value="1"/>
</dbReference>
<organism evidence="2 3">
    <name type="scientific">Parnassius mnemosyne</name>
    <name type="common">clouded apollo</name>
    <dbReference type="NCBI Taxonomy" id="213953"/>
    <lineage>
        <taxon>Eukaryota</taxon>
        <taxon>Metazoa</taxon>
        <taxon>Ecdysozoa</taxon>
        <taxon>Arthropoda</taxon>
        <taxon>Hexapoda</taxon>
        <taxon>Insecta</taxon>
        <taxon>Pterygota</taxon>
        <taxon>Neoptera</taxon>
        <taxon>Endopterygota</taxon>
        <taxon>Lepidoptera</taxon>
        <taxon>Glossata</taxon>
        <taxon>Ditrysia</taxon>
        <taxon>Papilionoidea</taxon>
        <taxon>Papilionidae</taxon>
        <taxon>Parnassiinae</taxon>
        <taxon>Parnassini</taxon>
        <taxon>Parnassius</taxon>
        <taxon>Driopa</taxon>
    </lineage>
</organism>
<dbReference type="GO" id="GO:0016020">
    <property type="term" value="C:membrane"/>
    <property type="evidence" value="ECO:0007669"/>
    <property type="project" value="TreeGrafter"/>
</dbReference>
<evidence type="ECO:0000313" key="2">
    <source>
        <dbReference type="EMBL" id="CAK1590055.1"/>
    </source>
</evidence>
<proteinExistence type="predicted"/>
<dbReference type="CDD" id="cd00170">
    <property type="entry name" value="SEC14"/>
    <property type="match status" value="1"/>
</dbReference>
<dbReference type="Proteomes" id="UP001314205">
    <property type="component" value="Unassembled WGS sequence"/>
</dbReference>
<dbReference type="PANTHER" id="PTHR10174">
    <property type="entry name" value="ALPHA-TOCOPHEROL TRANSFER PROTEIN-RELATED"/>
    <property type="match status" value="1"/>
</dbReference>
<protein>
    <recommendedName>
        <fullName evidence="1">CRAL-TRIO domain-containing protein</fullName>
    </recommendedName>
</protein>
<dbReference type="PRINTS" id="PR00180">
    <property type="entry name" value="CRETINALDHBP"/>
</dbReference>
<dbReference type="Pfam" id="PF00650">
    <property type="entry name" value="CRAL_TRIO"/>
    <property type="match status" value="1"/>
</dbReference>
<dbReference type="InterPro" id="IPR001251">
    <property type="entry name" value="CRAL-TRIO_dom"/>
</dbReference>
<dbReference type="AlphaFoldDB" id="A0AAV1L4Z1"/>
<dbReference type="InterPro" id="IPR036865">
    <property type="entry name" value="CRAL-TRIO_dom_sf"/>
</dbReference>
<dbReference type="PROSITE" id="PS50191">
    <property type="entry name" value="CRAL_TRIO"/>
    <property type="match status" value="1"/>
</dbReference>
<comment type="caution">
    <text evidence="2">The sequence shown here is derived from an EMBL/GenBank/DDBJ whole genome shotgun (WGS) entry which is preliminary data.</text>
</comment>
<reference evidence="2 3" key="1">
    <citation type="submission" date="2023-11" db="EMBL/GenBank/DDBJ databases">
        <authorList>
            <person name="Hedman E."/>
            <person name="Englund M."/>
            <person name="Stromberg M."/>
            <person name="Nyberg Akerstrom W."/>
            <person name="Nylinder S."/>
            <person name="Jareborg N."/>
            <person name="Kallberg Y."/>
            <person name="Kronander E."/>
        </authorList>
    </citation>
    <scope>NUCLEOTIDE SEQUENCE [LARGE SCALE GENOMIC DNA]</scope>
</reference>
<feature type="domain" description="CRAL-TRIO" evidence="1">
    <location>
        <begin position="148"/>
        <end position="258"/>
    </location>
</feature>
<evidence type="ECO:0000313" key="3">
    <source>
        <dbReference type="Proteomes" id="UP001314205"/>
    </source>
</evidence>
<dbReference type="GO" id="GO:1902936">
    <property type="term" value="F:phosphatidylinositol bisphosphate binding"/>
    <property type="evidence" value="ECO:0007669"/>
    <property type="project" value="TreeGrafter"/>
</dbReference>
<keyword evidence="3" id="KW-1185">Reference proteome</keyword>
<dbReference type="PANTHER" id="PTHR10174:SF222">
    <property type="entry name" value="GH10083P-RELATED"/>
    <property type="match status" value="1"/>
</dbReference>